<sequence>MEELLADGLLEETSGKYNGSSRNKLANVESLSWLAYIRNATQRKIVLDTTSLVASKIVLSGPNTSSQIARYMYYDVPGNGTDQPNRIHFHIRLS</sequence>
<protein>
    <submittedName>
        <fullName evidence="1 4">Bm8581, isoform a</fullName>
    </submittedName>
</protein>
<dbReference type="RefSeq" id="XP_001897595.1">
    <property type="nucleotide sequence ID" value="XM_001897560.1"/>
</dbReference>
<organism evidence="3 4">
    <name type="scientific">Brugia malayi</name>
    <name type="common">Filarial nematode worm</name>
    <dbReference type="NCBI Taxonomy" id="6279"/>
    <lineage>
        <taxon>Eukaryota</taxon>
        <taxon>Metazoa</taxon>
        <taxon>Ecdysozoa</taxon>
        <taxon>Nematoda</taxon>
        <taxon>Chromadorea</taxon>
        <taxon>Rhabditida</taxon>
        <taxon>Spirurina</taxon>
        <taxon>Spiruromorpha</taxon>
        <taxon>Filarioidea</taxon>
        <taxon>Onchocercidae</taxon>
        <taxon>Brugia</taxon>
    </lineage>
</organism>
<evidence type="ECO:0000313" key="2">
    <source>
        <dbReference type="EMBL" id="VIO88033.1"/>
    </source>
</evidence>
<dbReference type="AlphaFoldDB" id="A0A1P6CEM6"/>
<reference evidence="2" key="3">
    <citation type="submission" date="2019-04" db="EMBL/GenBank/DDBJ databases">
        <authorList>
            <person name="Howe K."/>
            <person name="Paulini M."/>
            <person name="Williams G."/>
        </authorList>
    </citation>
    <scope>NUCLEOTIDE SEQUENCE [LARGE SCALE GENOMIC DNA]</scope>
    <source>
        <strain evidence="2">FR3</strain>
    </source>
</reference>
<accession>A0A1P6CEM6</accession>
<reference evidence="1 3" key="1">
    <citation type="journal article" date="2007" name="Science">
        <title>Draft genome of the filarial nematode parasite Brugia malayi.</title>
        <authorList>
            <person name="Ghedin E."/>
            <person name="Wang S."/>
            <person name="Spiro D."/>
            <person name="Caler E."/>
            <person name="Zhao Q."/>
            <person name="Crabtree J."/>
            <person name="Allen J.E."/>
            <person name="Delcher A.L."/>
            <person name="Guiliano D.B."/>
            <person name="Miranda-Saavedra D."/>
            <person name="Angiuoli S.V."/>
            <person name="Creasy T."/>
            <person name="Amedeo P."/>
            <person name="Haas B."/>
            <person name="El-Sayed N.M."/>
            <person name="Wortman J.R."/>
            <person name="Feldblyum T."/>
            <person name="Tallon L."/>
            <person name="Schatz M."/>
            <person name="Shumway M."/>
            <person name="Koo H."/>
            <person name="Salzberg S.L."/>
            <person name="Schobel S."/>
            <person name="Pertea M."/>
            <person name="Pop M."/>
            <person name="White O."/>
            <person name="Barton G.J."/>
            <person name="Carlow C.K."/>
            <person name="Crawford M.J."/>
            <person name="Daub J."/>
            <person name="Dimmic M.W."/>
            <person name="Estes C.F."/>
            <person name="Foster J.M."/>
            <person name="Ganatra M."/>
            <person name="Gregory W.F."/>
            <person name="Johnson N.M."/>
            <person name="Jin J."/>
            <person name="Komuniecki R."/>
            <person name="Korf I."/>
            <person name="Kumar S."/>
            <person name="Laney S."/>
            <person name="Li B.W."/>
            <person name="Li W."/>
            <person name="Lindblom T.H."/>
            <person name="Lustigman S."/>
            <person name="Ma D."/>
            <person name="Maina C.V."/>
            <person name="Martin D.M."/>
            <person name="McCarter J.P."/>
            <person name="McReynolds L."/>
            <person name="Mitreva M."/>
            <person name="Nutman T.B."/>
            <person name="Parkinson J."/>
            <person name="Peregrin-Alvarez J.M."/>
            <person name="Poole C."/>
            <person name="Ren Q."/>
            <person name="Saunders L."/>
            <person name="Sluder A.E."/>
            <person name="Smith K."/>
            <person name="Stanke M."/>
            <person name="Unnasch T.R."/>
            <person name="Ware J."/>
            <person name="Wei A.D."/>
            <person name="Weil G."/>
            <person name="Williams D.J."/>
            <person name="Zhang Y."/>
            <person name="Williams S.A."/>
            <person name="Fraser-Liggett C."/>
            <person name="Slatko B."/>
            <person name="Blaxter M.L."/>
            <person name="Scott A.L."/>
        </authorList>
    </citation>
    <scope>NUCLEOTIDE SEQUENCE</scope>
    <source>
        <strain evidence="1 3">FR3</strain>
    </source>
</reference>
<dbReference type="KEGG" id="bmy:BM_BM8581"/>
<proteinExistence type="predicted"/>
<evidence type="ECO:0000313" key="3">
    <source>
        <dbReference type="Proteomes" id="UP000006672"/>
    </source>
</evidence>
<reference evidence="4" key="4">
    <citation type="submission" date="2019-12" db="UniProtKB">
        <authorList>
            <consortium name="WormBaseParasite"/>
        </authorList>
    </citation>
    <scope>IDENTIFICATION</scope>
</reference>
<gene>
    <name evidence="1 4" type="primary">Bm8581</name>
    <name evidence="2" type="ORF">BM_BM8581</name>
    <name evidence="1" type="ORF">BM_Bm8581</name>
</gene>
<evidence type="ECO:0000313" key="4">
    <source>
        <dbReference type="WBParaSite" id="Bm8581.1"/>
    </source>
</evidence>
<dbReference type="EMBL" id="LN856451">
    <property type="protein sequence ID" value="CDP91595.1"/>
    <property type="molecule type" value="Genomic_DNA"/>
</dbReference>
<dbReference type="WBParaSite" id="Bm8581.1">
    <property type="protein sequence ID" value="Bm8581.1"/>
    <property type="gene ID" value="WBGene00228842"/>
</dbReference>
<evidence type="ECO:0000313" key="1">
    <source>
        <dbReference type="EMBL" id="CDP91595.1"/>
    </source>
</evidence>
<accession>A0A4E9EWV0</accession>
<dbReference type="GeneID" id="6101048"/>
<name>A0A1P6CEM6_BRUMA</name>
<dbReference type="Proteomes" id="UP000006672">
    <property type="component" value="Unassembled WGS sequence"/>
</dbReference>
<reference evidence="1" key="2">
    <citation type="submission" date="2012-12" db="EMBL/GenBank/DDBJ databases">
        <authorList>
            <consortium name="WormBase Consortium"/>
            <person name="Ghedin E."/>
            <person name="Paulini M."/>
        </authorList>
    </citation>
    <scope>NUCLEOTIDE SEQUENCE</scope>
    <source>
        <strain evidence="1">FR3</strain>
    </source>
</reference>
<dbReference type="CTD" id="6101048"/>
<dbReference type="EMBL" id="CAAKNF010000196">
    <property type="protein sequence ID" value="VIO88033.1"/>
    <property type="molecule type" value="Genomic_DNA"/>
</dbReference>
<keyword evidence="3" id="KW-1185">Reference proteome</keyword>